<evidence type="ECO:0000256" key="3">
    <source>
        <dbReference type="ARBA" id="ARBA00004947"/>
    </source>
</evidence>
<organism evidence="11 12">
    <name type="scientific">Parahaliea maris</name>
    <dbReference type="NCBI Taxonomy" id="2716870"/>
    <lineage>
        <taxon>Bacteria</taxon>
        <taxon>Pseudomonadati</taxon>
        <taxon>Pseudomonadota</taxon>
        <taxon>Gammaproteobacteria</taxon>
        <taxon>Cellvibrionales</taxon>
        <taxon>Halieaceae</taxon>
        <taxon>Parahaliea</taxon>
    </lineage>
</organism>
<comment type="catalytic activity">
    <reaction evidence="1 9">
        <text>UDP-alpha-D-glucose = UDP-alpha-D-galactose</text>
        <dbReference type="Rhea" id="RHEA:22168"/>
        <dbReference type="ChEBI" id="CHEBI:58885"/>
        <dbReference type="ChEBI" id="CHEBI:66914"/>
        <dbReference type="EC" id="5.1.3.2"/>
    </reaction>
</comment>
<keyword evidence="9" id="KW-0119">Carbohydrate metabolism</keyword>
<keyword evidence="8 9" id="KW-0413">Isomerase</keyword>
<comment type="similarity">
    <text evidence="4 9">Belongs to the NAD(P)-dependent epimerase/dehydratase family.</text>
</comment>
<evidence type="ECO:0000256" key="4">
    <source>
        <dbReference type="ARBA" id="ARBA00007637"/>
    </source>
</evidence>
<dbReference type="GO" id="GO:0003978">
    <property type="term" value="F:UDP-glucose 4-epimerase activity"/>
    <property type="evidence" value="ECO:0007669"/>
    <property type="project" value="UniProtKB-UniRule"/>
</dbReference>
<dbReference type="UniPathway" id="UPA00214"/>
<dbReference type="Gene3D" id="3.40.50.720">
    <property type="entry name" value="NAD(P)-binding Rossmann-like Domain"/>
    <property type="match status" value="1"/>
</dbReference>
<evidence type="ECO:0000313" key="12">
    <source>
        <dbReference type="Proteomes" id="UP000321039"/>
    </source>
</evidence>
<evidence type="ECO:0000256" key="1">
    <source>
        <dbReference type="ARBA" id="ARBA00000083"/>
    </source>
</evidence>
<gene>
    <name evidence="11" type="primary">galE</name>
    <name evidence="11" type="ORF">FV139_17850</name>
</gene>
<evidence type="ECO:0000313" key="11">
    <source>
        <dbReference type="EMBL" id="TXS90834.1"/>
    </source>
</evidence>
<dbReference type="RefSeq" id="WP_148069832.1">
    <property type="nucleotide sequence ID" value="NZ_VRZA01000007.1"/>
</dbReference>
<accession>A0A5C8ZSS5</accession>
<dbReference type="AlphaFoldDB" id="A0A5C8ZSS5"/>
<evidence type="ECO:0000259" key="10">
    <source>
        <dbReference type="Pfam" id="PF16363"/>
    </source>
</evidence>
<protein>
    <recommendedName>
        <fullName evidence="6 9">UDP-glucose 4-epimerase</fullName>
        <ecNumber evidence="5 9">5.1.3.2</ecNumber>
    </recommendedName>
</protein>
<dbReference type="Proteomes" id="UP000321039">
    <property type="component" value="Unassembled WGS sequence"/>
</dbReference>
<evidence type="ECO:0000256" key="7">
    <source>
        <dbReference type="ARBA" id="ARBA00023027"/>
    </source>
</evidence>
<dbReference type="CDD" id="cd05247">
    <property type="entry name" value="UDP_G4E_1_SDR_e"/>
    <property type="match status" value="1"/>
</dbReference>
<evidence type="ECO:0000256" key="6">
    <source>
        <dbReference type="ARBA" id="ARBA00018569"/>
    </source>
</evidence>
<dbReference type="EC" id="5.1.3.2" evidence="5 9"/>
<evidence type="ECO:0000256" key="2">
    <source>
        <dbReference type="ARBA" id="ARBA00001911"/>
    </source>
</evidence>
<comment type="caution">
    <text evidence="11">The sequence shown here is derived from an EMBL/GenBank/DDBJ whole genome shotgun (WGS) entry which is preliminary data.</text>
</comment>
<evidence type="ECO:0000256" key="5">
    <source>
        <dbReference type="ARBA" id="ARBA00013189"/>
    </source>
</evidence>
<dbReference type="GO" id="GO:0005829">
    <property type="term" value="C:cytosol"/>
    <property type="evidence" value="ECO:0007669"/>
    <property type="project" value="TreeGrafter"/>
</dbReference>
<dbReference type="PANTHER" id="PTHR43725:SF47">
    <property type="entry name" value="UDP-GLUCOSE 4-EPIMERASE"/>
    <property type="match status" value="1"/>
</dbReference>
<dbReference type="PANTHER" id="PTHR43725">
    <property type="entry name" value="UDP-GLUCOSE 4-EPIMERASE"/>
    <property type="match status" value="1"/>
</dbReference>
<dbReference type="GO" id="GO:0006012">
    <property type="term" value="P:galactose metabolic process"/>
    <property type="evidence" value="ECO:0007669"/>
    <property type="project" value="UniProtKB-UniPathway"/>
</dbReference>
<comment type="cofactor">
    <cofactor evidence="2 9">
        <name>NAD(+)</name>
        <dbReference type="ChEBI" id="CHEBI:57540"/>
    </cofactor>
</comment>
<name>A0A5C8ZSS5_9GAMM</name>
<comment type="pathway">
    <text evidence="3 9">Carbohydrate metabolism; galactose metabolism.</text>
</comment>
<dbReference type="InterPro" id="IPR016040">
    <property type="entry name" value="NAD(P)-bd_dom"/>
</dbReference>
<comment type="subunit">
    <text evidence="9">Homodimer.</text>
</comment>
<feature type="domain" description="NAD(P)-binding" evidence="10">
    <location>
        <begin position="6"/>
        <end position="325"/>
    </location>
</feature>
<sequence>MPNTILVTGGAGYIGSHTVVALIEAGYQPLVLDNFCNSSVEVFQRIEEITGYSVPYIEGDVCDRGDLDAVFHEYDIKAAIHFAGLKAVGESVAEPLRYYRTNVFGSLNLLEAMAAAGVQRFVFSSSATVYGDPDSNPIQEHFPRRAMNPYGQTKLAVEKMLEDLSASDPAWRLACLRYFNPVGAHPSGLIGEDPQGIPNNLMPFIAQVAVGRREYLSVFGGDYPTRDGTGVRDYIHVMDLAEGHVAALKHLEGQAGLLTANLGTGEGVSVLEMLSAFEEACGKRLAHEIVARRPGDVPEYYGDPSLAEAVLGWRATRGVAQMCEDVWRWQSGNPEGYR</sequence>
<dbReference type="NCBIfam" id="NF007956">
    <property type="entry name" value="PRK10675.1"/>
    <property type="match status" value="1"/>
</dbReference>
<dbReference type="InterPro" id="IPR036291">
    <property type="entry name" value="NAD(P)-bd_dom_sf"/>
</dbReference>
<dbReference type="InterPro" id="IPR005886">
    <property type="entry name" value="UDP_G4E"/>
</dbReference>
<dbReference type="EMBL" id="VRZA01000007">
    <property type="protein sequence ID" value="TXS90834.1"/>
    <property type="molecule type" value="Genomic_DNA"/>
</dbReference>
<dbReference type="SUPFAM" id="SSF51735">
    <property type="entry name" value="NAD(P)-binding Rossmann-fold domains"/>
    <property type="match status" value="1"/>
</dbReference>
<dbReference type="Pfam" id="PF16363">
    <property type="entry name" value="GDP_Man_Dehyd"/>
    <property type="match status" value="1"/>
</dbReference>
<dbReference type="NCBIfam" id="TIGR01179">
    <property type="entry name" value="galE"/>
    <property type="match status" value="1"/>
</dbReference>
<evidence type="ECO:0000256" key="8">
    <source>
        <dbReference type="ARBA" id="ARBA00023235"/>
    </source>
</evidence>
<keyword evidence="12" id="KW-1185">Reference proteome</keyword>
<keyword evidence="7 9" id="KW-0520">NAD</keyword>
<proteinExistence type="inferred from homology"/>
<dbReference type="Gene3D" id="3.90.25.10">
    <property type="entry name" value="UDP-galactose 4-epimerase, domain 1"/>
    <property type="match status" value="1"/>
</dbReference>
<evidence type="ECO:0000256" key="9">
    <source>
        <dbReference type="RuleBase" id="RU366046"/>
    </source>
</evidence>
<reference evidence="11 12" key="1">
    <citation type="submission" date="2019-08" db="EMBL/GenBank/DDBJ databases">
        <title>Parahaliea maris sp. nov., isolated from the surface seawater.</title>
        <authorList>
            <person name="Liu Y."/>
        </authorList>
    </citation>
    <scope>NUCLEOTIDE SEQUENCE [LARGE SCALE GENOMIC DNA]</scope>
    <source>
        <strain evidence="11 12">HSLHS9</strain>
    </source>
</reference>